<gene>
    <name evidence="5" type="ORF">BC938DRAFT_482346</name>
</gene>
<feature type="domain" description="Tubulin-folding cofactor D ARM repeats" evidence="4">
    <location>
        <begin position="433"/>
        <end position="659"/>
    </location>
</feature>
<feature type="domain" description="Tubulin-folding cofactor D C-terminal" evidence="3">
    <location>
        <begin position="1057"/>
        <end position="1162"/>
    </location>
</feature>
<dbReference type="GO" id="GO:0048487">
    <property type="term" value="F:beta-tubulin binding"/>
    <property type="evidence" value="ECO:0007669"/>
    <property type="project" value="InterPro"/>
</dbReference>
<dbReference type="Gene3D" id="1.25.10.10">
    <property type="entry name" value="Leucine-rich Repeat Variant"/>
    <property type="match status" value="2"/>
</dbReference>
<evidence type="ECO:0000313" key="5">
    <source>
        <dbReference type="EMBL" id="RUS28084.1"/>
    </source>
</evidence>
<organism evidence="5 6">
    <name type="scientific">Jimgerdemannia flammicorona</name>
    <dbReference type="NCBI Taxonomy" id="994334"/>
    <lineage>
        <taxon>Eukaryota</taxon>
        <taxon>Fungi</taxon>
        <taxon>Fungi incertae sedis</taxon>
        <taxon>Mucoromycota</taxon>
        <taxon>Mucoromycotina</taxon>
        <taxon>Endogonomycetes</taxon>
        <taxon>Endogonales</taxon>
        <taxon>Endogonaceae</taxon>
        <taxon>Jimgerdemannia</taxon>
    </lineage>
</organism>
<proteinExistence type="predicted"/>
<dbReference type="Pfam" id="PF12612">
    <property type="entry name" value="TFCD_C"/>
    <property type="match status" value="2"/>
</dbReference>
<dbReference type="InterPro" id="IPR022577">
    <property type="entry name" value="TBCD_C"/>
</dbReference>
<evidence type="ECO:0000313" key="6">
    <source>
        <dbReference type="Proteomes" id="UP000274822"/>
    </source>
</evidence>
<evidence type="ECO:0000256" key="2">
    <source>
        <dbReference type="PROSITE-ProRule" id="PRU00103"/>
    </source>
</evidence>
<keyword evidence="6" id="KW-1185">Reference proteome</keyword>
<dbReference type="GO" id="GO:0005096">
    <property type="term" value="F:GTPase activator activity"/>
    <property type="evidence" value="ECO:0007669"/>
    <property type="project" value="InterPro"/>
</dbReference>
<dbReference type="PANTHER" id="PTHR12658">
    <property type="entry name" value="BETA-TUBULIN COFACTOR D"/>
    <property type="match status" value="1"/>
</dbReference>
<keyword evidence="1" id="KW-0143">Chaperone</keyword>
<dbReference type="PANTHER" id="PTHR12658:SF0">
    <property type="entry name" value="TUBULIN-SPECIFIC CHAPERONE D"/>
    <property type="match status" value="1"/>
</dbReference>
<accession>A0A433QEC7</accession>
<dbReference type="InterPro" id="IPR011989">
    <property type="entry name" value="ARM-like"/>
</dbReference>
<sequence>MEQEHVDQEEAALLHVKSHFDQADEFKDLLARLIRNESDDTVEARYLYHLSIIVSNPWSRFSRPSITPLLDAHQEQSHLLDPHLEQLVVPMVEHLRALIQADSSSQQQDTASLGPSVPIPAKTTAHVHLCFRYLYYLTKTRGYKTVGTCGPLRAFCSGPKEGFGRRKHRMWRAAHSENPLHTPLFSKKKKKKQLMNSYLYLASLRPTVKFFTHEVSDLEPIFYFLSAQDPKNYAVWETRYICLIWLSLICMIPFDLRTIDSQAGRDGERVLILSLVCGGTHFWQNFSGSTSTTDSNRPAYDRSLQILSLLHGQRTRWHVSFGGESVDEVMRITSRFKCHLSLAECSNVICFTFVVGCYARRDTAAIYLTEYVAWASEQVQSNADVFMVTGILTSFCAIYQLGPRYMLLPTLDTHILPILRLPLAGTYATNAVIRKLFAKFAQRVGMCYLKPKVASWRYQRGNRSLKQNLEGTTVVDAENVSKAINGEEDEEDEVPEQIEEIVEILLNGLRDKDTIVRWSSAKGLGRITQRLHQELADDVIGSLLELFSENTLPTQDSDEPDLSAVSDNTYHGACLAVAELARRGLLLPTRLTEVVPWCVRALRFDQKRGSHSVGAHVRDAACYVCWSFARAYAPEVIAPHVERIANSLVVVSVFDREVNGIFPHGIDIIQAADYFSVGNRVNAFLKVSLHIAKFEEYRYHLIDHLCASTANHWDKTLRNLGAKALHDLTQLDPRYIIEHVLPILVPLATSPDMNTSHGALMAVGEVCMGLYQCRETDANGYWVTRYPETVQNISAIISRLSPSMLTTFGSEHMREATCHLVTCLSQSNWPAGPNDTLASWKAVIHTSLGRKEENVQEHAVRAFGAIARRYGVSGDELRQCVTIVLPSRNVSKFMRRGYALALGVVEYNKMMECASLNGMSVVGKTYHLSSGLVSFLLVNKEDSLINNAEVKRNAILSLTQIVGMFANDFKTGRTSVSKQFVFALKYQLVIPKSTFSKILSALLAGLEDYSTDQRGDVGSWIREASMRALGLLVPLVARLDLLGAAEDAYLSQATCLDVISGLLKQSVERIDRTRVCAGAVLYDVVYAVKNEGKVEINTQWLIEVPGRSVLEEVMPRGQPLNWASPADVYPRMVRILVVPEYRFDLLAGLISSAGGLTESLVCCFNTYIIGTNQLHLFWLFILTTFIATLKVRHSSACLVDYISCLPVIATGVTDIDSYPLSLTDIAQTIVSMFTPYQKQDRVTIPLLEVTGLLFETGTLNNVADET</sequence>
<feature type="repeat" description="HEAT" evidence="2">
    <location>
        <begin position="501"/>
        <end position="538"/>
    </location>
</feature>
<dbReference type="EMBL" id="RBNJ01007235">
    <property type="protein sequence ID" value="RUS28084.1"/>
    <property type="molecule type" value="Genomic_DNA"/>
</dbReference>
<evidence type="ECO:0000256" key="1">
    <source>
        <dbReference type="ARBA" id="ARBA00023186"/>
    </source>
</evidence>
<dbReference type="InterPro" id="IPR016024">
    <property type="entry name" value="ARM-type_fold"/>
</dbReference>
<dbReference type="InterPro" id="IPR058033">
    <property type="entry name" value="ARM_TBCD_2nd"/>
</dbReference>
<dbReference type="InterPro" id="IPR021133">
    <property type="entry name" value="HEAT_type_2"/>
</dbReference>
<dbReference type="PROSITE" id="PS50077">
    <property type="entry name" value="HEAT_REPEAT"/>
    <property type="match status" value="1"/>
</dbReference>
<dbReference type="Pfam" id="PF23579">
    <property type="entry name" value="ARM_TBCD"/>
    <property type="match status" value="2"/>
</dbReference>
<evidence type="ECO:0000259" key="4">
    <source>
        <dbReference type="Pfam" id="PF25767"/>
    </source>
</evidence>
<dbReference type="Proteomes" id="UP000274822">
    <property type="component" value="Unassembled WGS sequence"/>
</dbReference>
<dbReference type="GO" id="GO:0007023">
    <property type="term" value="P:post-chaperonin tubulin folding pathway"/>
    <property type="evidence" value="ECO:0007669"/>
    <property type="project" value="InterPro"/>
</dbReference>
<dbReference type="GO" id="GO:0007021">
    <property type="term" value="P:tubulin complex assembly"/>
    <property type="evidence" value="ECO:0007669"/>
    <property type="project" value="InterPro"/>
</dbReference>
<evidence type="ECO:0000259" key="3">
    <source>
        <dbReference type="Pfam" id="PF12612"/>
    </source>
</evidence>
<reference evidence="5 6" key="1">
    <citation type="journal article" date="2018" name="New Phytol.">
        <title>Phylogenomics of Endogonaceae and evolution of mycorrhizas within Mucoromycota.</title>
        <authorList>
            <person name="Chang Y."/>
            <person name="Desiro A."/>
            <person name="Na H."/>
            <person name="Sandor L."/>
            <person name="Lipzen A."/>
            <person name="Clum A."/>
            <person name="Barry K."/>
            <person name="Grigoriev I.V."/>
            <person name="Martin F.M."/>
            <person name="Stajich J.E."/>
            <person name="Smith M.E."/>
            <person name="Bonito G."/>
            <person name="Spatafora J.W."/>
        </authorList>
    </citation>
    <scope>NUCLEOTIDE SEQUENCE [LARGE SCALE GENOMIC DNA]</scope>
    <source>
        <strain evidence="5 6">AD002</strain>
    </source>
</reference>
<feature type="domain" description="Tubulin-folding cofactor D C-terminal" evidence="3">
    <location>
        <begin position="1191"/>
        <end position="1265"/>
    </location>
</feature>
<feature type="non-terminal residue" evidence="5">
    <location>
        <position position="1266"/>
    </location>
</feature>
<dbReference type="InterPro" id="IPR033162">
    <property type="entry name" value="TBCD"/>
</dbReference>
<dbReference type="SUPFAM" id="SSF48371">
    <property type="entry name" value="ARM repeat"/>
    <property type="match status" value="1"/>
</dbReference>
<protein>
    <submittedName>
        <fullName evidence="5">Armadillo-type protein</fullName>
    </submittedName>
</protein>
<comment type="caution">
    <text evidence="5">The sequence shown here is derived from an EMBL/GenBank/DDBJ whole genome shotgun (WGS) entry which is preliminary data.</text>
</comment>
<name>A0A433QEC7_9FUNG</name>
<dbReference type="GO" id="GO:0000226">
    <property type="term" value="P:microtubule cytoskeleton organization"/>
    <property type="evidence" value="ECO:0007669"/>
    <property type="project" value="TreeGrafter"/>
</dbReference>
<dbReference type="AlphaFoldDB" id="A0A433QEC7"/>
<dbReference type="Pfam" id="PF25767">
    <property type="entry name" value="ARM_TBCD_2nd"/>
    <property type="match status" value="1"/>
</dbReference>